<dbReference type="EMBL" id="KZ293794">
    <property type="protein sequence ID" value="PBK79257.1"/>
    <property type="molecule type" value="Genomic_DNA"/>
</dbReference>
<dbReference type="InParanoid" id="A0A2H3CR90"/>
<protein>
    <submittedName>
        <fullName evidence="1">Uncharacterized protein</fullName>
    </submittedName>
</protein>
<accession>A0A2H3CR90</accession>
<organism evidence="1 2">
    <name type="scientific">Armillaria gallica</name>
    <name type="common">Bulbous honey fungus</name>
    <name type="synonym">Armillaria bulbosa</name>
    <dbReference type="NCBI Taxonomy" id="47427"/>
    <lineage>
        <taxon>Eukaryota</taxon>
        <taxon>Fungi</taxon>
        <taxon>Dikarya</taxon>
        <taxon>Basidiomycota</taxon>
        <taxon>Agaricomycotina</taxon>
        <taxon>Agaricomycetes</taxon>
        <taxon>Agaricomycetidae</taxon>
        <taxon>Agaricales</taxon>
        <taxon>Marasmiineae</taxon>
        <taxon>Physalacriaceae</taxon>
        <taxon>Armillaria</taxon>
    </lineage>
</organism>
<evidence type="ECO:0000313" key="1">
    <source>
        <dbReference type="EMBL" id="PBK79257.1"/>
    </source>
</evidence>
<dbReference type="OrthoDB" id="3153758at2759"/>
<dbReference type="Proteomes" id="UP000217790">
    <property type="component" value="Unassembled WGS sequence"/>
</dbReference>
<gene>
    <name evidence="1" type="ORF">ARMGADRAFT_1093313</name>
</gene>
<dbReference type="STRING" id="47427.A0A2H3CR90"/>
<evidence type="ECO:0000313" key="2">
    <source>
        <dbReference type="Proteomes" id="UP000217790"/>
    </source>
</evidence>
<dbReference type="AlphaFoldDB" id="A0A2H3CR90"/>
<keyword evidence="2" id="KW-1185">Reference proteome</keyword>
<name>A0A2H3CR90_ARMGA</name>
<proteinExistence type="predicted"/>
<reference evidence="2" key="1">
    <citation type="journal article" date="2017" name="Nat. Ecol. Evol.">
        <title>Genome expansion and lineage-specific genetic innovations in the forest pathogenic fungi Armillaria.</title>
        <authorList>
            <person name="Sipos G."/>
            <person name="Prasanna A.N."/>
            <person name="Walter M.C."/>
            <person name="O'Connor E."/>
            <person name="Balint B."/>
            <person name="Krizsan K."/>
            <person name="Kiss B."/>
            <person name="Hess J."/>
            <person name="Varga T."/>
            <person name="Slot J."/>
            <person name="Riley R."/>
            <person name="Boka B."/>
            <person name="Rigling D."/>
            <person name="Barry K."/>
            <person name="Lee J."/>
            <person name="Mihaltcheva S."/>
            <person name="LaButti K."/>
            <person name="Lipzen A."/>
            <person name="Waldron R."/>
            <person name="Moloney N.M."/>
            <person name="Sperisen C."/>
            <person name="Kredics L."/>
            <person name="Vagvoelgyi C."/>
            <person name="Patrignani A."/>
            <person name="Fitzpatrick D."/>
            <person name="Nagy I."/>
            <person name="Doyle S."/>
            <person name="Anderson J.B."/>
            <person name="Grigoriev I.V."/>
            <person name="Gueldener U."/>
            <person name="Muensterkoetter M."/>
            <person name="Nagy L.G."/>
        </authorList>
    </citation>
    <scope>NUCLEOTIDE SEQUENCE [LARGE SCALE GENOMIC DNA]</scope>
    <source>
        <strain evidence="2">Ar21-2</strain>
    </source>
</reference>
<sequence length="149" mass="17154">MSPSQRCLRFGTWEYSTQLTGVPKGEDGRRCCKEKSIVIHGIDLEKPGYCTVDVDNSAPTNLRISVHWRVDVNESSCKTLWENLQDKAWMRGDWFKDSHAFRVVAHMGNHQPPWDNWQEMCSTTSVDYDGHHFDRPSSCDHRIRGACAL</sequence>